<accession>A0A8S5QG59</accession>
<name>A0A8S5QG59_9CAUD</name>
<proteinExistence type="predicted"/>
<reference evidence="1" key="1">
    <citation type="journal article" date="2021" name="Proc. Natl. Acad. Sci. U.S.A.">
        <title>A Catalog of Tens of Thousands of Viruses from Human Metagenomes Reveals Hidden Associations with Chronic Diseases.</title>
        <authorList>
            <person name="Tisza M.J."/>
            <person name="Buck C.B."/>
        </authorList>
    </citation>
    <scope>NUCLEOTIDE SEQUENCE</scope>
    <source>
        <strain evidence="1">CtWBz6</strain>
    </source>
</reference>
<dbReference type="EMBL" id="BK015647">
    <property type="protein sequence ID" value="DAE17859.1"/>
    <property type="molecule type" value="Genomic_DNA"/>
</dbReference>
<protein>
    <submittedName>
        <fullName evidence="1">Uncharacterized protein</fullName>
    </submittedName>
</protein>
<evidence type="ECO:0000313" key="1">
    <source>
        <dbReference type="EMBL" id="DAE17859.1"/>
    </source>
</evidence>
<sequence>MIDERGLVAAIKDTWRHEGYAVAGYGSGDERALCLNGASWLAVMPRRTTSRKVLGLLAEHLGDIPDATAWTVQKGRGAQSQMMDMVLGHMDNLRRRIAESDGETILRTNMIWKGYEVWQRPATLKVTAYDPELVRIGVGDPRAYGDMLVWDDEGGLVVILPGRDIIGEELAAVLEQTPLV</sequence>
<organism evidence="1">
    <name type="scientific">Siphoviridae sp. ctWBz6</name>
    <dbReference type="NCBI Taxonomy" id="2825536"/>
    <lineage>
        <taxon>Viruses</taxon>
        <taxon>Duplodnaviria</taxon>
        <taxon>Heunggongvirae</taxon>
        <taxon>Uroviricota</taxon>
        <taxon>Caudoviricetes</taxon>
    </lineage>
</organism>